<feature type="compositionally biased region" description="Low complexity" evidence="6">
    <location>
        <begin position="468"/>
        <end position="482"/>
    </location>
</feature>
<evidence type="ECO:0000259" key="7">
    <source>
        <dbReference type="Pfam" id="PF06886"/>
    </source>
</evidence>
<evidence type="ECO:0000313" key="9">
    <source>
        <dbReference type="Proteomes" id="UP001497392"/>
    </source>
</evidence>
<keyword evidence="3" id="KW-0963">Cytoplasm</keyword>
<feature type="compositionally biased region" description="Basic and acidic residues" evidence="6">
    <location>
        <begin position="36"/>
        <end position="49"/>
    </location>
</feature>
<proteinExistence type="inferred from homology"/>
<evidence type="ECO:0000256" key="1">
    <source>
        <dbReference type="ARBA" id="ARBA00004245"/>
    </source>
</evidence>
<keyword evidence="5" id="KW-0175">Coiled coil</keyword>
<evidence type="ECO:0000256" key="5">
    <source>
        <dbReference type="SAM" id="Coils"/>
    </source>
</evidence>
<feature type="compositionally biased region" description="Pro residues" evidence="6">
    <location>
        <begin position="855"/>
        <end position="866"/>
    </location>
</feature>
<feature type="domain" description="TPX2 C-terminal" evidence="7">
    <location>
        <begin position="880"/>
        <end position="939"/>
    </location>
</feature>
<dbReference type="EMBL" id="CAXHTA020000004">
    <property type="protein sequence ID" value="CAL5220532.1"/>
    <property type="molecule type" value="Genomic_DNA"/>
</dbReference>
<feature type="compositionally biased region" description="Polar residues" evidence="6">
    <location>
        <begin position="372"/>
        <end position="385"/>
    </location>
</feature>
<dbReference type="Proteomes" id="UP001497392">
    <property type="component" value="Unassembled WGS sequence"/>
</dbReference>
<feature type="compositionally biased region" description="Low complexity" evidence="6">
    <location>
        <begin position="241"/>
        <end position="256"/>
    </location>
</feature>
<gene>
    <name evidence="8" type="primary">g2566</name>
    <name evidence="8" type="ORF">VP750_LOCUS2191</name>
</gene>
<name>A0ABP1FSM2_9CHLO</name>
<reference evidence="8 9" key="1">
    <citation type="submission" date="2024-06" db="EMBL/GenBank/DDBJ databases">
        <authorList>
            <person name="Kraege A."/>
            <person name="Thomma B."/>
        </authorList>
    </citation>
    <scope>NUCLEOTIDE SEQUENCE [LARGE SCALE GENOMIC DNA]</scope>
</reference>
<comment type="subcellular location">
    <subcellularLocation>
        <location evidence="1">Cytoplasm</location>
        <location evidence="1">Cytoskeleton</location>
    </subcellularLocation>
</comment>
<feature type="compositionally biased region" description="Low complexity" evidence="6">
    <location>
        <begin position="428"/>
        <end position="445"/>
    </location>
</feature>
<evidence type="ECO:0000256" key="6">
    <source>
        <dbReference type="SAM" id="MobiDB-lite"/>
    </source>
</evidence>
<evidence type="ECO:0000313" key="8">
    <source>
        <dbReference type="EMBL" id="CAL5220532.1"/>
    </source>
</evidence>
<keyword evidence="9" id="KW-1185">Reference proteome</keyword>
<accession>A0ABP1FSM2</accession>
<feature type="region of interest" description="Disordered" evidence="6">
    <location>
        <begin position="1"/>
        <end position="256"/>
    </location>
</feature>
<dbReference type="InterPro" id="IPR027329">
    <property type="entry name" value="TPX2_C"/>
</dbReference>
<feature type="region of interest" description="Disordered" evidence="6">
    <location>
        <begin position="587"/>
        <end position="608"/>
    </location>
</feature>
<organism evidence="8 9">
    <name type="scientific">Coccomyxa viridis</name>
    <dbReference type="NCBI Taxonomy" id="1274662"/>
    <lineage>
        <taxon>Eukaryota</taxon>
        <taxon>Viridiplantae</taxon>
        <taxon>Chlorophyta</taxon>
        <taxon>core chlorophytes</taxon>
        <taxon>Trebouxiophyceae</taxon>
        <taxon>Trebouxiophyceae incertae sedis</taxon>
        <taxon>Coccomyxaceae</taxon>
        <taxon>Coccomyxa</taxon>
    </lineage>
</organism>
<comment type="caution">
    <text evidence="8">The sequence shown here is derived from an EMBL/GenBank/DDBJ whole genome shotgun (WGS) entry which is preliminary data.</text>
</comment>
<evidence type="ECO:0000256" key="4">
    <source>
        <dbReference type="ARBA" id="ARBA00023212"/>
    </source>
</evidence>
<feature type="compositionally biased region" description="Basic and acidic residues" evidence="6">
    <location>
        <begin position="500"/>
        <end position="515"/>
    </location>
</feature>
<feature type="coiled-coil region" evidence="5">
    <location>
        <begin position="895"/>
        <end position="929"/>
    </location>
</feature>
<feature type="region of interest" description="Disordered" evidence="6">
    <location>
        <begin position="658"/>
        <end position="790"/>
    </location>
</feature>
<feature type="compositionally biased region" description="Basic and acidic residues" evidence="6">
    <location>
        <begin position="835"/>
        <end position="845"/>
    </location>
</feature>
<feature type="region of interest" description="Disordered" evidence="6">
    <location>
        <begin position="802"/>
        <end position="879"/>
    </location>
</feature>
<dbReference type="PANTHER" id="PTHR14326">
    <property type="entry name" value="TARGETING PROTEIN FOR XKLP2"/>
    <property type="match status" value="1"/>
</dbReference>
<dbReference type="InterPro" id="IPR009675">
    <property type="entry name" value="TPX2_fam"/>
</dbReference>
<sequence length="973" mass="103298">MDPEFEFNAPRFFDFQRFEEESSPPSSEGDTYFDTSKVKELRTPERSSGDENNEDTAQLLKDIQKVREELQQEEEATSNMHPSIAGAKSPLALPAQQGGAQAGHGVPLAEVAGPSVMEREQQEKIVVSGTVRAVGLTRVRPEEAEQDLAGHSISAQARVDGQPSTGQDAARAGSADMAEGPAAATAAAQQPRHKRKHVPQEGSSAGSMGGLGGRRLSPATQPQQEASAAETDVAASPVKRAGTSAAVSGAAAAPGASVLAQVSQNPAGPQPFPMHPARVLAANSAMKETELRTAERAAVSKRPALANLVTSWGPRSVPQAPAQTASSGLVAPGTASLVHSAGKSQKLPMASREEAPKLIASGTGASGRTARKASTTAEGVSQQGSKRLDRHAEASAVRLKSGKRPAETDQQGGPDAGVKATSKRPRLGASPHKGAAPSAGAARAGVQVSGSSRAEATKQAKPRAGHAQPVKGPGPRGKPVQQAKAAQKSLVVPRSPKLGRPRDCARQGKEPEKAARPQQNLRQPSEKVGAGKRQLTKAKTPQLRTSKRRRTAAGPALQPAQDQEEWKPLALMVAEFEASTPARFNHGPRAVQYVPPPQPDPDARAAAPDLATDARLRPSRFKPHEEQELEDMASRPAFHALPINAAVMSSRGDLGVHPVPARPVTMSQTPKLATKARAVAHPAFQQGIKPAAKQGAPFDPHKLTVPQSPAFATRSRLRAQGVQPVEPAEPSFLFKAQKAPDQGAGQVATRPRQSRRRQTSSFKPFQLSTDARARTHHSTSSQVEPAKAPAFHAAPVPRTLYRPAQLPAVPEAKPTEQQAFQLLSKARHQQAVAEQEAKLRAQQVRDRRKSSFRAAPPPRFPQPPAPARSERPATRALTPKLAVETRSTARAAFDAMVAENKRKEEEKRIAEVAEQAAEQAKELKEYRSQLNFKARPMPQSAAGPQRTYVLPGAKMTVPVSPQLQTSSRARLPG</sequence>
<comment type="similarity">
    <text evidence="2">Belongs to the TPX2 family.</text>
</comment>
<feature type="region of interest" description="Disordered" evidence="6">
    <location>
        <begin position="336"/>
        <end position="565"/>
    </location>
</feature>
<dbReference type="PANTHER" id="PTHR14326:SF44">
    <property type="entry name" value="TARGETING PROTEIN FOR XKLP2"/>
    <property type="match status" value="1"/>
</dbReference>
<dbReference type="Pfam" id="PF06886">
    <property type="entry name" value="TPX2"/>
    <property type="match status" value="1"/>
</dbReference>
<evidence type="ECO:0000256" key="2">
    <source>
        <dbReference type="ARBA" id="ARBA00005885"/>
    </source>
</evidence>
<evidence type="ECO:0000256" key="3">
    <source>
        <dbReference type="ARBA" id="ARBA00022490"/>
    </source>
</evidence>
<protein>
    <submittedName>
        <fullName evidence="8">G2566 protein</fullName>
    </submittedName>
</protein>
<keyword evidence="4" id="KW-0206">Cytoskeleton</keyword>
<feature type="compositionally biased region" description="Low complexity" evidence="6">
    <location>
        <begin position="175"/>
        <end position="188"/>
    </location>
</feature>